<dbReference type="CDD" id="cd00984">
    <property type="entry name" value="DnaB_C"/>
    <property type="match status" value="1"/>
</dbReference>
<dbReference type="Proteomes" id="UP000494329">
    <property type="component" value="Unassembled WGS sequence"/>
</dbReference>
<keyword evidence="8 12" id="KW-0238">DNA-binding</keyword>
<comment type="catalytic activity">
    <reaction evidence="10 12">
        <text>ATP + H2O = ADP + phosphate + H(+)</text>
        <dbReference type="Rhea" id="RHEA:13065"/>
        <dbReference type="ChEBI" id="CHEBI:15377"/>
        <dbReference type="ChEBI" id="CHEBI:15378"/>
        <dbReference type="ChEBI" id="CHEBI:30616"/>
        <dbReference type="ChEBI" id="CHEBI:43474"/>
        <dbReference type="ChEBI" id="CHEBI:456216"/>
        <dbReference type="EC" id="5.6.2.3"/>
    </reaction>
</comment>
<evidence type="ECO:0000256" key="5">
    <source>
        <dbReference type="ARBA" id="ARBA00022801"/>
    </source>
</evidence>
<dbReference type="RefSeq" id="WP_175114937.1">
    <property type="nucleotide sequence ID" value="NZ_CADIKF010000071.1"/>
</dbReference>
<dbReference type="InterPro" id="IPR036185">
    <property type="entry name" value="DNA_heli_DnaB-like_N_sf"/>
</dbReference>
<dbReference type="GO" id="GO:0005524">
    <property type="term" value="F:ATP binding"/>
    <property type="evidence" value="ECO:0007669"/>
    <property type="project" value="UniProtKB-UniRule"/>
</dbReference>
<keyword evidence="2 12" id="KW-0639">Primosome</keyword>
<dbReference type="InterPro" id="IPR007694">
    <property type="entry name" value="DNA_helicase_DnaB-like_C"/>
</dbReference>
<dbReference type="PANTHER" id="PTHR30153:SF2">
    <property type="entry name" value="REPLICATIVE DNA HELICASE"/>
    <property type="match status" value="1"/>
</dbReference>
<dbReference type="GO" id="GO:0016787">
    <property type="term" value="F:hydrolase activity"/>
    <property type="evidence" value="ECO:0007669"/>
    <property type="project" value="UniProtKB-KW"/>
</dbReference>
<keyword evidence="6 12" id="KW-0347">Helicase</keyword>
<dbReference type="Gene3D" id="3.40.50.300">
    <property type="entry name" value="P-loop containing nucleotide triphosphate hydrolases"/>
    <property type="match status" value="1"/>
</dbReference>
<accession>A0A6J5EYH5</accession>
<keyword evidence="4 12" id="KW-0547">Nucleotide-binding</keyword>
<evidence type="ECO:0000256" key="11">
    <source>
        <dbReference type="NCBIfam" id="TIGR00665"/>
    </source>
</evidence>
<evidence type="ECO:0000256" key="6">
    <source>
        <dbReference type="ARBA" id="ARBA00022806"/>
    </source>
</evidence>
<dbReference type="GO" id="GO:0006269">
    <property type="term" value="P:DNA replication, synthesis of primer"/>
    <property type="evidence" value="ECO:0007669"/>
    <property type="project" value="UniProtKB-UniRule"/>
</dbReference>
<dbReference type="InterPro" id="IPR027417">
    <property type="entry name" value="P-loop_NTPase"/>
</dbReference>
<evidence type="ECO:0000256" key="12">
    <source>
        <dbReference type="RuleBase" id="RU362085"/>
    </source>
</evidence>
<dbReference type="AlphaFoldDB" id="A0A6J5EYH5"/>
<evidence type="ECO:0000256" key="7">
    <source>
        <dbReference type="ARBA" id="ARBA00022840"/>
    </source>
</evidence>
<dbReference type="SUPFAM" id="SSF48024">
    <property type="entry name" value="N-terminal domain of DnaB helicase"/>
    <property type="match status" value="1"/>
</dbReference>
<dbReference type="InterPro" id="IPR007692">
    <property type="entry name" value="DNA_helicase_DnaB"/>
</dbReference>
<evidence type="ECO:0000313" key="14">
    <source>
        <dbReference type="EMBL" id="CAB3770517.1"/>
    </source>
</evidence>
<dbReference type="EC" id="5.6.2.3" evidence="11 12"/>
<comment type="function">
    <text evidence="12">The main replicative DNA helicase, it participates in initiation and elongation during chromosome replication. Travels ahead of the DNA replisome, separating dsDNA into templates for DNA synthesis. A processive ATP-dependent 5'-3' DNA helicase it has DNA-dependent ATPase activity.</text>
</comment>
<name>A0A6J5EYH5_9BURK</name>
<keyword evidence="5 12" id="KW-0378">Hydrolase</keyword>
<dbReference type="Gene3D" id="1.10.860.10">
    <property type="entry name" value="DNAb Helicase, Chain A"/>
    <property type="match status" value="1"/>
</dbReference>
<evidence type="ECO:0000256" key="1">
    <source>
        <dbReference type="ARBA" id="ARBA00008428"/>
    </source>
</evidence>
<evidence type="ECO:0000256" key="4">
    <source>
        <dbReference type="ARBA" id="ARBA00022741"/>
    </source>
</evidence>
<sequence length="470" mass="50851">MSAIHENPVADVTVEAEQAILGALLTDSRAIDRVEFLRDEQFFLQTHRRIFAAIRRISARGDVPDVMLVWTALKDASHAENDSLAYLNQIAGSSPGGANAKRYARMVADRWTLRNIASVALDLADKARNPKGTEPAAIVETAITALEALLPKAPKSRQFLSGWLTDIVDRIDAEYQGNAERTKLVSTGLRDLDAKLDGGMRPGEVIIVAGRPSMGKTAAALGIADAASTTDAPALVFSQEMPGEQLALRALSRASGIPIPKLKDGSKMVDADFALLTTGLADLNDDRILIDDRPELSIAQIRSSARDVKREHGKLGVIVVDYLQLMAETEGSNRTQSVGANSRGLKALAKELDVPVVVLAQLNRKLEERADRRPIMSDLRDSGEIEQDADIVVLLYRDEVYNPDSADKGIVELNVAKQRNGSTGVVPAIFVGERTAFLDAHAGVQFGAVREKKAVGFGSRRASKLYTEID</sequence>
<evidence type="ECO:0000259" key="13">
    <source>
        <dbReference type="PROSITE" id="PS51199"/>
    </source>
</evidence>
<evidence type="ECO:0000256" key="10">
    <source>
        <dbReference type="ARBA" id="ARBA00048954"/>
    </source>
</evidence>
<keyword evidence="9" id="KW-0413">Isomerase</keyword>
<keyword evidence="7 12" id="KW-0067">ATP-binding</keyword>
<dbReference type="GO" id="GO:0005829">
    <property type="term" value="C:cytosol"/>
    <property type="evidence" value="ECO:0007669"/>
    <property type="project" value="TreeGrafter"/>
</dbReference>
<gene>
    <name evidence="14" type="primary">dnaB_1</name>
    <name evidence="14" type="ORF">LMG29739_05807</name>
</gene>
<feature type="domain" description="SF4 helicase" evidence="13">
    <location>
        <begin position="178"/>
        <end position="444"/>
    </location>
</feature>
<dbReference type="GO" id="GO:0003677">
    <property type="term" value="F:DNA binding"/>
    <property type="evidence" value="ECO:0007669"/>
    <property type="project" value="UniProtKB-UniRule"/>
</dbReference>
<keyword evidence="15" id="KW-1185">Reference proteome</keyword>
<organism evidence="14 15">
    <name type="scientific">Paraburkholderia solisilvae</name>
    <dbReference type="NCBI Taxonomy" id="624376"/>
    <lineage>
        <taxon>Bacteria</taxon>
        <taxon>Pseudomonadati</taxon>
        <taxon>Pseudomonadota</taxon>
        <taxon>Betaproteobacteria</taxon>
        <taxon>Burkholderiales</taxon>
        <taxon>Burkholderiaceae</taxon>
        <taxon>Paraburkholderia</taxon>
    </lineage>
</organism>
<dbReference type="PANTHER" id="PTHR30153">
    <property type="entry name" value="REPLICATIVE DNA HELICASE DNAB"/>
    <property type="match status" value="1"/>
</dbReference>
<evidence type="ECO:0000313" key="15">
    <source>
        <dbReference type="Proteomes" id="UP000494329"/>
    </source>
</evidence>
<reference evidence="14 15" key="1">
    <citation type="submission" date="2020-04" db="EMBL/GenBank/DDBJ databases">
        <authorList>
            <person name="De Canck E."/>
        </authorList>
    </citation>
    <scope>NUCLEOTIDE SEQUENCE [LARGE SCALE GENOMIC DNA]</scope>
    <source>
        <strain evidence="14 15">LMG 29739</strain>
    </source>
</reference>
<keyword evidence="3 12" id="KW-0235">DNA replication</keyword>
<dbReference type="EMBL" id="CADIKF010000071">
    <property type="protein sequence ID" value="CAB3770517.1"/>
    <property type="molecule type" value="Genomic_DNA"/>
</dbReference>
<dbReference type="PROSITE" id="PS51199">
    <property type="entry name" value="SF4_HELICASE"/>
    <property type="match status" value="1"/>
</dbReference>
<dbReference type="Pfam" id="PF00772">
    <property type="entry name" value="DnaB"/>
    <property type="match status" value="1"/>
</dbReference>
<protein>
    <recommendedName>
        <fullName evidence="11 12">Replicative DNA helicase</fullName>
        <ecNumber evidence="11 12">5.6.2.3</ecNumber>
    </recommendedName>
</protein>
<evidence type="ECO:0000256" key="3">
    <source>
        <dbReference type="ARBA" id="ARBA00022705"/>
    </source>
</evidence>
<dbReference type="InterPro" id="IPR007693">
    <property type="entry name" value="DNA_helicase_DnaB-like_N"/>
</dbReference>
<proteinExistence type="inferred from homology"/>
<evidence type="ECO:0000256" key="9">
    <source>
        <dbReference type="ARBA" id="ARBA00023235"/>
    </source>
</evidence>
<evidence type="ECO:0000256" key="8">
    <source>
        <dbReference type="ARBA" id="ARBA00023125"/>
    </source>
</evidence>
<dbReference type="InterPro" id="IPR003593">
    <property type="entry name" value="AAA+_ATPase"/>
</dbReference>
<dbReference type="Pfam" id="PF03796">
    <property type="entry name" value="DnaB_C"/>
    <property type="match status" value="1"/>
</dbReference>
<dbReference type="SUPFAM" id="SSF52540">
    <property type="entry name" value="P-loop containing nucleoside triphosphate hydrolases"/>
    <property type="match status" value="1"/>
</dbReference>
<dbReference type="SMART" id="SM00382">
    <property type="entry name" value="AAA"/>
    <property type="match status" value="1"/>
</dbReference>
<evidence type="ECO:0000256" key="2">
    <source>
        <dbReference type="ARBA" id="ARBA00022515"/>
    </source>
</evidence>
<dbReference type="InterPro" id="IPR016136">
    <property type="entry name" value="DNA_helicase_N/primase_C"/>
</dbReference>
<dbReference type="NCBIfam" id="TIGR00665">
    <property type="entry name" value="DnaB"/>
    <property type="match status" value="1"/>
</dbReference>
<dbReference type="GO" id="GO:1990077">
    <property type="term" value="C:primosome complex"/>
    <property type="evidence" value="ECO:0007669"/>
    <property type="project" value="UniProtKB-UniRule"/>
</dbReference>
<comment type="similarity">
    <text evidence="1 12">Belongs to the helicase family. DnaB subfamily.</text>
</comment>
<dbReference type="GO" id="GO:0043139">
    <property type="term" value="F:5'-3' DNA helicase activity"/>
    <property type="evidence" value="ECO:0007669"/>
    <property type="project" value="UniProtKB-EC"/>
</dbReference>